<proteinExistence type="inferred from homology"/>
<sequence length="161" mass="18641">MKLLSSLEKWFNKTLSALMAIMFLVMILLVTAQVFSRFFLDTSMAWSEEISRYLLVWTVFFGTTMVYQEHGHVWVANVVDAVPPTARKIILFISYLIQFVFFAAVLWGTYIYYPTAAMRTSPVNLLPLPLVYLCVPIAAFCMEMFCIRDIVKLFTGRHEEL</sequence>
<evidence type="ECO:0000256" key="7">
    <source>
        <dbReference type="ARBA" id="ARBA00023136"/>
    </source>
</evidence>
<dbReference type="OrthoDB" id="49066at2"/>
<evidence type="ECO:0000256" key="2">
    <source>
        <dbReference type="ARBA" id="ARBA00022448"/>
    </source>
</evidence>
<dbReference type="InterPro" id="IPR055348">
    <property type="entry name" value="DctQ"/>
</dbReference>
<evidence type="ECO:0000256" key="5">
    <source>
        <dbReference type="ARBA" id="ARBA00022692"/>
    </source>
</evidence>
<keyword evidence="4" id="KW-0997">Cell inner membrane</keyword>
<feature type="transmembrane region" description="Helical" evidence="9">
    <location>
        <begin position="125"/>
        <end position="147"/>
    </location>
</feature>
<dbReference type="PANTHER" id="PTHR35011:SF2">
    <property type="entry name" value="2,3-DIKETO-L-GULONATE TRAP TRANSPORTER SMALL PERMEASE PROTEIN YIAM"/>
    <property type="match status" value="1"/>
</dbReference>
<dbReference type="InterPro" id="IPR007387">
    <property type="entry name" value="TRAP_DctQ"/>
</dbReference>
<keyword evidence="12" id="KW-1185">Reference proteome</keyword>
<evidence type="ECO:0000256" key="9">
    <source>
        <dbReference type="SAM" id="Phobius"/>
    </source>
</evidence>
<dbReference type="Pfam" id="PF04290">
    <property type="entry name" value="DctQ"/>
    <property type="match status" value="1"/>
</dbReference>
<dbReference type="RefSeq" id="WP_135545755.1">
    <property type="nucleotide sequence ID" value="NZ_SPQQ01000002.1"/>
</dbReference>
<protein>
    <submittedName>
        <fullName evidence="11">TRAP transporter small permease</fullName>
    </submittedName>
</protein>
<feature type="transmembrane region" description="Helical" evidence="9">
    <location>
        <begin position="89"/>
        <end position="113"/>
    </location>
</feature>
<dbReference type="Proteomes" id="UP000298460">
    <property type="component" value="Unassembled WGS sequence"/>
</dbReference>
<gene>
    <name evidence="11" type="ORF">E4K67_07410</name>
</gene>
<keyword evidence="7 9" id="KW-0472">Membrane</keyword>
<name>A0A4Z0R8V6_9FIRM</name>
<organism evidence="11 12">
    <name type="scientific">Desulfosporosinus fructosivorans</name>
    <dbReference type="NCBI Taxonomy" id="2018669"/>
    <lineage>
        <taxon>Bacteria</taxon>
        <taxon>Bacillati</taxon>
        <taxon>Bacillota</taxon>
        <taxon>Clostridia</taxon>
        <taxon>Eubacteriales</taxon>
        <taxon>Desulfitobacteriaceae</taxon>
        <taxon>Desulfosporosinus</taxon>
    </lineage>
</organism>
<keyword evidence="2" id="KW-0813">Transport</keyword>
<evidence type="ECO:0000256" key="4">
    <source>
        <dbReference type="ARBA" id="ARBA00022519"/>
    </source>
</evidence>
<evidence type="ECO:0000259" key="10">
    <source>
        <dbReference type="Pfam" id="PF04290"/>
    </source>
</evidence>
<feature type="transmembrane region" description="Helical" evidence="9">
    <location>
        <begin position="15"/>
        <end position="38"/>
    </location>
</feature>
<evidence type="ECO:0000256" key="1">
    <source>
        <dbReference type="ARBA" id="ARBA00004429"/>
    </source>
</evidence>
<dbReference type="GO" id="GO:0022857">
    <property type="term" value="F:transmembrane transporter activity"/>
    <property type="evidence" value="ECO:0007669"/>
    <property type="project" value="TreeGrafter"/>
</dbReference>
<comment type="similarity">
    <text evidence="8">Belongs to the TRAP transporter small permease family.</text>
</comment>
<accession>A0A4Z0R8V6</accession>
<keyword evidence="5 9" id="KW-0812">Transmembrane</keyword>
<feature type="transmembrane region" description="Helical" evidence="9">
    <location>
        <begin position="50"/>
        <end position="68"/>
    </location>
</feature>
<evidence type="ECO:0000256" key="6">
    <source>
        <dbReference type="ARBA" id="ARBA00022989"/>
    </source>
</evidence>
<dbReference type="AlphaFoldDB" id="A0A4Z0R8V6"/>
<evidence type="ECO:0000256" key="3">
    <source>
        <dbReference type="ARBA" id="ARBA00022475"/>
    </source>
</evidence>
<dbReference type="EMBL" id="SPQQ01000002">
    <property type="protein sequence ID" value="TGE39260.1"/>
    <property type="molecule type" value="Genomic_DNA"/>
</dbReference>
<dbReference type="GO" id="GO:0015740">
    <property type="term" value="P:C4-dicarboxylate transport"/>
    <property type="evidence" value="ECO:0007669"/>
    <property type="project" value="TreeGrafter"/>
</dbReference>
<evidence type="ECO:0000313" key="12">
    <source>
        <dbReference type="Proteomes" id="UP000298460"/>
    </source>
</evidence>
<evidence type="ECO:0000256" key="8">
    <source>
        <dbReference type="ARBA" id="ARBA00038436"/>
    </source>
</evidence>
<keyword evidence="3" id="KW-1003">Cell membrane</keyword>
<reference evidence="11 12" key="1">
    <citation type="submission" date="2019-03" db="EMBL/GenBank/DDBJ databases">
        <title>Draft Genome Sequence of Desulfosporosinus fructosivorans Strain 63.6F, Isolated from Marine Sediment in the Baltic Sea.</title>
        <authorList>
            <person name="Hausmann B."/>
            <person name="Vandieken V."/>
            <person name="Pjevac P."/>
            <person name="Schreck K."/>
            <person name="Herbold C.W."/>
            <person name="Loy A."/>
        </authorList>
    </citation>
    <scope>NUCLEOTIDE SEQUENCE [LARGE SCALE GENOMIC DNA]</scope>
    <source>
        <strain evidence="11 12">63.6F</strain>
    </source>
</reference>
<dbReference type="GO" id="GO:0005886">
    <property type="term" value="C:plasma membrane"/>
    <property type="evidence" value="ECO:0007669"/>
    <property type="project" value="UniProtKB-SubCell"/>
</dbReference>
<comment type="subcellular location">
    <subcellularLocation>
        <location evidence="1">Cell inner membrane</location>
        <topology evidence="1">Multi-pass membrane protein</topology>
    </subcellularLocation>
</comment>
<keyword evidence="6 9" id="KW-1133">Transmembrane helix</keyword>
<comment type="caution">
    <text evidence="11">The sequence shown here is derived from an EMBL/GenBank/DDBJ whole genome shotgun (WGS) entry which is preliminary data.</text>
</comment>
<evidence type="ECO:0000313" key="11">
    <source>
        <dbReference type="EMBL" id="TGE39260.1"/>
    </source>
</evidence>
<dbReference type="PANTHER" id="PTHR35011">
    <property type="entry name" value="2,3-DIKETO-L-GULONATE TRAP TRANSPORTER SMALL PERMEASE PROTEIN YIAM"/>
    <property type="match status" value="1"/>
</dbReference>
<feature type="domain" description="Tripartite ATP-independent periplasmic transporters DctQ component" evidence="10">
    <location>
        <begin position="26"/>
        <end position="155"/>
    </location>
</feature>